<feature type="region of interest" description="Disordered" evidence="1">
    <location>
        <begin position="110"/>
        <end position="147"/>
    </location>
</feature>
<feature type="compositionally biased region" description="Low complexity" evidence="1">
    <location>
        <begin position="55"/>
        <end position="67"/>
    </location>
</feature>
<evidence type="ECO:0000256" key="1">
    <source>
        <dbReference type="SAM" id="MobiDB-lite"/>
    </source>
</evidence>
<dbReference type="Pfam" id="PF01833">
    <property type="entry name" value="TIG"/>
    <property type="match status" value="1"/>
</dbReference>
<accession>A0A4Y8KSC7</accession>
<evidence type="ECO:0000259" key="3">
    <source>
        <dbReference type="Pfam" id="PF01833"/>
    </source>
</evidence>
<feature type="transmembrane region" description="Helical" evidence="2">
    <location>
        <begin position="151"/>
        <end position="172"/>
    </location>
</feature>
<dbReference type="SUPFAM" id="SSF54001">
    <property type="entry name" value="Cysteine proteinases"/>
    <property type="match status" value="1"/>
</dbReference>
<dbReference type="InterPro" id="IPR014756">
    <property type="entry name" value="Ig_E-set"/>
</dbReference>
<feature type="compositionally biased region" description="Polar residues" evidence="1">
    <location>
        <begin position="112"/>
        <end position="124"/>
    </location>
</feature>
<feature type="compositionally biased region" description="Basic residues" evidence="1">
    <location>
        <begin position="129"/>
        <end position="147"/>
    </location>
</feature>
<dbReference type="InterPro" id="IPR002909">
    <property type="entry name" value="IPT_dom"/>
</dbReference>
<keyword evidence="2" id="KW-0812">Transmembrane</keyword>
<dbReference type="PANTHER" id="PTHR40032:SF1">
    <property type="entry name" value="EXPORTED PROTEIN"/>
    <property type="match status" value="1"/>
</dbReference>
<feature type="domain" description="Putative amidase" evidence="4">
    <location>
        <begin position="338"/>
        <end position="474"/>
    </location>
</feature>
<evidence type="ECO:0000259" key="4">
    <source>
        <dbReference type="Pfam" id="PF12671"/>
    </source>
</evidence>
<evidence type="ECO:0000313" key="5">
    <source>
        <dbReference type="EMBL" id="TFD79034.1"/>
    </source>
</evidence>
<keyword evidence="2" id="KW-1133">Transmembrane helix</keyword>
<proteinExistence type="predicted"/>
<dbReference type="Pfam" id="PF12671">
    <property type="entry name" value="Amidase_6"/>
    <property type="match status" value="1"/>
</dbReference>
<evidence type="ECO:0000256" key="2">
    <source>
        <dbReference type="SAM" id="Phobius"/>
    </source>
</evidence>
<dbReference type="InterPro" id="IPR024301">
    <property type="entry name" value="Amidase_6"/>
</dbReference>
<dbReference type="InterPro" id="IPR013783">
    <property type="entry name" value="Ig-like_fold"/>
</dbReference>
<dbReference type="Gene3D" id="2.60.40.10">
    <property type="entry name" value="Immunoglobulins"/>
    <property type="match status" value="1"/>
</dbReference>
<comment type="caution">
    <text evidence="5">The sequence shown here is derived from an EMBL/GenBank/DDBJ whole genome shotgun (WGS) entry which is preliminary data.</text>
</comment>
<dbReference type="CDD" id="cd00102">
    <property type="entry name" value="IPT"/>
    <property type="match status" value="1"/>
</dbReference>
<dbReference type="Proteomes" id="UP000298218">
    <property type="component" value="Unassembled WGS sequence"/>
</dbReference>
<dbReference type="SUPFAM" id="SSF81296">
    <property type="entry name" value="E set domains"/>
    <property type="match status" value="1"/>
</dbReference>
<dbReference type="PANTHER" id="PTHR40032">
    <property type="entry name" value="EXPORTED PROTEIN-RELATED"/>
    <property type="match status" value="1"/>
</dbReference>
<dbReference type="OrthoDB" id="4981342at2"/>
<dbReference type="GO" id="GO:0005975">
    <property type="term" value="P:carbohydrate metabolic process"/>
    <property type="evidence" value="ECO:0007669"/>
    <property type="project" value="UniProtKB-ARBA"/>
</dbReference>
<dbReference type="EMBL" id="SOHQ01000026">
    <property type="protein sequence ID" value="TFD79034.1"/>
    <property type="molecule type" value="Genomic_DNA"/>
</dbReference>
<feature type="region of interest" description="Disordered" evidence="1">
    <location>
        <begin position="300"/>
        <end position="319"/>
    </location>
</feature>
<name>A0A4Y8KSC7_9MICO</name>
<organism evidence="5 6">
    <name type="scientific">Cryobacterium psychrophilum</name>
    <dbReference type="NCBI Taxonomy" id="41988"/>
    <lineage>
        <taxon>Bacteria</taxon>
        <taxon>Bacillati</taxon>
        <taxon>Actinomycetota</taxon>
        <taxon>Actinomycetes</taxon>
        <taxon>Micrococcales</taxon>
        <taxon>Microbacteriaceae</taxon>
        <taxon>Cryobacterium</taxon>
    </lineage>
</organism>
<protein>
    <submittedName>
        <fullName evidence="5">CHAP domain-containing protein</fullName>
    </submittedName>
</protein>
<dbReference type="InterPro" id="IPR038765">
    <property type="entry name" value="Papain-like_cys_pep_sf"/>
</dbReference>
<dbReference type="AlphaFoldDB" id="A0A4Y8KSC7"/>
<evidence type="ECO:0000313" key="6">
    <source>
        <dbReference type="Proteomes" id="UP000298218"/>
    </source>
</evidence>
<feature type="domain" description="IPT/TIG" evidence="3">
    <location>
        <begin position="226"/>
        <end position="289"/>
    </location>
</feature>
<keyword evidence="6" id="KW-1185">Reference proteome</keyword>
<reference evidence="5 6" key="1">
    <citation type="submission" date="2019-03" db="EMBL/GenBank/DDBJ databases">
        <title>Genomics of glacier-inhabiting Cryobacterium strains.</title>
        <authorList>
            <person name="Liu Q."/>
            <person name="Xin Y.-H."/>
        </authorList>
    </citation>
    <scope>NUCLEOTIDE SEQUENCE [LARGE SCALE GENOMIC DNA]</scope>
    <source>
        <strain evidence="5 6">CGMCC 1.4292</strain>
    </source>
</reference>
<sequence length="487" mass="50452">MRPESNPEHRDQLHSQTRDTLRNGLQNTPRSSPRPGAASQPPVEEQGLAQLGLDPQAAEPTAAATPPVQYLTRREALAQSRLAAAAPAPVAAPAVDFAAIVTGTDDAPAAVGTSQVAPPTSRAAQKNHVAPRKGRARPSKRAARKNSRHHVVLVGAVALACAPIVIALGLAYTGNSAGASGDAPQAASAPTPAASVDPVPVAATVPTVSSMVSADAVTPLPDDGSSTGPVTGGTVVTLTGADLDTVATVNFGANAGTVVSATEATITIETPPATDYDPGVVPVELLNAEGAPIVTAEEPVAGTETPAPVATASPEPAGSAAPQPLIFSYIPDPRITAQMSYVQAHWDNYNSDQYGSLDGTDCVNFASQSLIERGWTMDDAWSFDLATNHYSLPWASSTAFDAYLLEHPERAVPLTDEQRSEVKVGDIVQFDWDRSGDRDHTGIVTAVIKTDAGVRVEYAGHTYNTIDQSVDESLANSGGTVSYWSIK</sequence>
<gene>
    <name evidence="5" type="ORF">E3T53_07980</name>
</gene>
<feature type="compositionally biased region" description="Basic and acidic residues" evidence="1">
    <location>
        <begin position="1"/>
        <end position="21"/>
    </location>
</feature>
<feature type="region of interest" description="Disordered" evidence="1">
    <location>
        <begin position="1"/>
        <end position="67"/>
    </location>
</feature>
<keyword evidence="2" id="KW-0472">Membrane</keyword>
<dbReference type="RefSeq" id="WP_134173160.1">
    <property type="nucleotide sequence ID" value="NZ_SODI01000001.1"/>
</dbReference>